<protein>
    <submittedName>
        <fullName evidence="2">AAA domain-containing protein</fullName>
    </submittedName>
</protein>
<dbReference type="SUPFAM" id="SSF52540">
    <property type="entry name" value="P-loop containing nucleoside triphosphate hydrolases"/>
    <property type="match status" value="1"/>
</dbReference>
<evidence type="ECO:0000313" key="3">
    <source>
        <dbReference type="Proteomes" id="UP000320653"/>
    </source>
</evidence>
<reference evidence="2 3" key="1">
    <citation type="submission" date="2019-06" db="EMBL/GenBank/DDBJ databases">
        <title>Sorghum-associated microbial communities from plants grown in Nebraska, USA.</title>
        <authorList>
            <person name="Schachtman D."/>
        </authorList>
    </citation>
    <scope>NUCLEOTIDE SEQUENCE [LARGE SCALE GENOMIC DNA]</scope>
    <source>
        <strain evidence="2 3">1225</strain>
    </source>
</reference>
<dbReference type="AlphaFoldDB" id="A0A561QSQ0"/>
<proteinExistence type="predicted"/>
<keyword evidence="3" id="KW-1185">Reference proteome</keyword>
<dbReference type="InterPro" id="IPR003593">
    <property type="entry name" value="AAA+_ATPase"/>
</dbReference>
<dbReference type="EMBL" id="VIWP01000004">
    <property type="protein sequence ID" value="TWF53316.1"/>
    <property type="molecule type" value="Genomic_DNA"/>
</dbReference>
<dbReference type="SMART" id="SM00382">
    <property type="entry name" value="AAA"/>
    <property type="match status" value="1"/>
</dbReference>
<dbReference type="InterPro" id="IPR027417">
    <property type="entry name" value="P-loop_NTPase"/>
</dbReference>
<evidence type="ECO:0000259" key="1">
    <source>
        <dbReference type="SMART" id="SM00382"/>
    </source>
</evidence>
<gene>
    <name evidence="2" type="ORF">FHW37_104595</name>
</gene>
<accession>A0A561QSQ0</accession>
<dbReference type="Gene3D" id="3.40.50.300">
    <property type="entry name" value="P-loop containing nucleotide triphosphate hydrolases"/>
    <property type="match status" value="1"/>
</dbReference>
<feature type="domain" description="AAA+ ATPase" evidence="1">
    <location>
        <begin position="49"/>
        <end position="231"/>
    </location>
</feature>
<evidence type="ECO:0000313" key="2">
    <source>
        <dbReference type="EMBL" id="TWF53316.1"/>
    </source>
</evidence>
<dbReference type="Proteomes" id="UP000320653">
    <property type="component" value="Unassembled WGS sequence"/>
</dbReference>
<dbReference type="Pfam" id="PF13481">
    <property type="entry name" value="AAA_25"/>
    <property type="match status" value="1"/>
</dbReference>
<dbReference type="RefSeq" id="WP_145639035.1">
    <property type="nucleotide sequence ID" value="NZ_VIWP01000004.1"/>
</dbReference>
<name>A0A561QSQ0_9HYPH</name>
<dbReference type="OrthoDB" id="1496333at2"/>
<comment type="caution">
    <text evidence="2">The sequence shown here is derived from an EMBL/GenBank/DDBJ whole genome shotgun (WGS) entry which is preliminary data.</text>
</comment>
<organism evidence="2 3">
    <name type="scientific">Neorhizobium alkalisoli</name>
    <dbReference type="NCBI Taxonomy" id="528178"/>
    <lineage>
        <taxon>Bacteria</taxon>
        <taxon>Pseudomonadati</taxon>
        <taxon>Pseudomonadota</taxon>
        <taxon>Alphaproteobacteria</taxon>
        <taxon>Hyphomicrobiales</taxon>
        <taxon>Rhizobiaceae</taxon>
        <taxon>Rhizobium/Agrobacterium group</taxon>
        <taxon>Neorhizobium</taxon>
    </lineage>
</organism>
<sequence length="359" mass="39157">MANNFATIDWDDFDEGSTVFQSISAHLTAHSAQKSTRHKYWRMPGWIGAGDLTAIFGPSEAGKSVFSVDLACRLAAGWDFGTIRDRPSYNILYIAAERGDQVRRRVDAFVKHHGGEPFGNLMIYDGPIDLCEEHFLRAVIRTASQSFPDEYGAEVVIIDTLAAAMSASDSNPEAMHKAVNSLTDAVRHGNPEAHCSVIVVHHSPVSGEARMRGAGQLQGAADMTIHVTRKRGVSVAKVAKNNEGPDRPIRTYRMETVSLGRAAADEPETTAPVLIEAQQTATENDKSKPLRRHREAVDVLRGAIAANDNKPVTEELWRAAVYLAAGNISEGGKRLKFSRHKEIIEAGFAVEDAGLFQLS</sequence>